<dbReference type="RefSeq" id="WP_155430784.1">
    <property type="nucleotide sequence ID" value="NZ_WNJO01000002.1"/>
</dbReference>
<sequence>MSPQEQFLNYLLDNVQAGKQADAKQVLEVAFAQLAAGTFDQDVITAAATELMPLLKAEKVAEIRQMIAQFGSQSNHET</sequence>
<dbReference type="Proteomes" id="UP000466388">
    <property type="component" value="Unassembled WGS sequence"/>
</dbReference>
<protein>
    <submittedName>
        <fullName evidence="1">Uncharacterized protein</fullName>
    </submittedName>
</protein>
<evidence type="ECO:0000313" key="2">
    <source>
        <dbReference type="Proteomes" id="UP000466388"/>
    </source>
</evidence>
<organism evidence="1 2">
    <name type="scientific">Secundilactobacillus folii</name>
    <dbReference type="NCBI Taxonomy" id="2678357"/>
    <lineage>
        <taxon>Bacteria</taxon>
        <taxon>Bacillati</taxon>
        <taxon>Bacillota</taxon>
        <taxon>Bacilli</taxon>
        <taxon>Lactobacillales</taxon>
        <taxon>Lactobacillaceae</taxon>
        <taxon>Secundilactobacillus</taxon>
    </lineage>
</organism>
<proteinExistence type="predicted"/>
<gene>
    <name evidence="1" type="ORF">GM612_02370</name>
</gene>
<accession>A0A7X2XTS3</accession>
<reference evidence="1 2" key="1">
    <citation type="submission" date="2019-11" db="EMBL/GenBank/DDBJ databases">
        <title>Lactobacillus sp. nov. CRM56-3, isolated from fermented tea leaves.</title>
        <authorList>
            <person name="Phuengjayaem S."/>
            <person name="Tanasupawat S."/>
        </authorList>
    </citation>
    <scope>NUCLEOTIDE SEQUENCE [LARGE SCALE GENOMIC DNA]</scope>
    <source>
        <strain evidence="1 2">CRM56-3</strain>
    </source>
</reference>
<evidence type="ECO:0000313" key="1">
    <source>
        <dbReference type="EMBL" id="MTV81499.1"/>
    </source>
</evidence>
<keyword evidence="2" id="KW-1185">Reference proteome</keyword>
<dbReference type="EMBL" id="WNJO01000002">
    <property type="protein sequence ID" value="MTV81499.1"/>
    <property type="molecule type" value="Genomic_DNA"/>
</dbReference>
<dbReference type="AlphaFoldDB" id="A0A7X2XTS3"/>
<comment type="caution">
    <text evidence="1">The sequence shown here is derived from an EMBL/GenBank/DDBJ whole genome shotgun (WGS) entry which is preliminary data.</text>
</comment>
<name>A0A7X2XTS3_9LACO</name>